<feature type="transmembrane region" description="Helical" evidence="2">
    <location>
        <begin position="34"/>
        <end position="56"/>
    </location>
</feature>
<sequence length="313" mass="33648">MGKSRRRRGRQSSIAAEQGKSGGEASGKQRWRTLIITTAVVAIVSTVVTLAINNFGTVWHKIRPKPPVNTEVERRQVPLDASSSAVDPSRPAEDSATVGTIESWGGRVWALPASVDSTATPWVGKVPDDNNNFGPAFGTWVTRAEGADVGTTELRIVVTAQDKDVVISGVCAHLTGPRIAPMDGTLFYMEPQGDEPEPASINLDSGNTCAPEFGAAPVHVEAGKNKVIDVSASTRGHTVSWYPELRLVVDGKRQTTPVGGNQTFRTTALLDDLTAYRHYFSYVYEGSPPRFREGLADPSQLAYLRKLAYGGNG</sequence>
<evidence type="ECO:0000256" key="2">
    <source>
        <dbReference type="SAM" id="Phobius"/>
    </source>
</evidence>
<feature type="region of interest" description="Disordered" evidence="1">
    <location>
        <begin position="69"/>
        <end position="96"/>
    </location>
</feature>
<dbReference type="AlphaFoldDB" id="A0A328NS98"/>
<accession>A0A328NS98</accession>
<keyword evidence="2" id="KW-0812">Transmembrane</keyword>
<protein>
    <submittedName>
        <fullName evidence="3">Uncharacterized protein</fullName>
    </submittedName>
</protein>
<evidence type="ECO:0000313" key="4">
    <source>
        <dbReference type="Proteomes" id="UP000249419"/>
    </source>
</evidence>
<dbReference type="EMBL" id="PYAG01000016">
    <property type="protein sequence ID" value="RAO32475.1"/>
    <property type="molecule type" value="Genomic_DNA"/>
</dbReference>
<feature type="compositionally biased region" description="Basic residues" evidence="1">
    <location>
        <begin position="1"/>
        <end position="10"/>
    </location>
</feature>
<gene>
    <name evidence="3" type="ORF">PSN13_03808</name>
</gene>
<keyword evidence="2" id="KW-0472">Membrane</keyword>
<reference evidence="3 4" key="1">
    <citation type="submission" date="2018-03" db="EMBL/GenBank/DDBJ databases">
        <title>Defining the species Micromonospora saelicesensis and Micromonospora noduli under the framework of genomics.</title>
        <authorList>
            <person name="Riesco R."/>
            <person name="Trujillo M.E."/>
        </authorList>
    </citation>
    <scope>NUCLEOTIDE SEQUENCE [LARGE SCALE GENOMIC DNA]</scope>
    <source>
        <strain evidence="3 4">PSN13</strain>
    </source>
</reference>
<evidence type="ECO:0000256" key="1">
    <source>
        <dbReference type="SAM" id="MobiDB-lite"/>
    </source>
</evidence>
<name>A0A328NS98_9ACTN</name>
<dbReference type="Proteomes" id="UP000249419">
    <property type="component" value="Unassembled WGS sequence"/>
</dbReference>
<keyword evidence="2" id="KW-1133">Transmembrane helix</keyword>
<evidence type="ECO:0000313" key="3">
    <source>
        <dbReference type="EMBL" id="RAO32475.1"/>
    </source>
</evidence>
<feature type="region of interest" description="Disordered" evidence="1">
    <location>
        <begin position="1"/>
        <end position="27"/>
    </location>
</feature>
<proteinExistence type="predicted"/>
<comment type="caution">
    <text evidence="3">The sequence shown here is derived from an EMBL/GenBank/DDBJ whole genome shotgun (WGS) entry which is preliminary data.</text>
</comment>
<dbReference type="RefSeq" id="WP_146766220.1">
    <property type="nucleotide sequence ID" value="NZ_PYAG01000016.1"/>
</dbReference>
<organism evidence="3 4">
    <name type="scientific">Micromonospora saelicesensis</name>
    <dbReference type="NCBI Taxonomy" id="285676"/>
    <lineage>
        <taxon>Bacteria</taxon>
        <taxon>Bacillati</taxon>
        <taxon>Actinomycetota</taxon>
        <taxon>Actinomycetes</taxon>
        <taxon>Micromonosporales</taxon>
        <taxon>Micromonosporaceae</taxon>
        <taxon>Micromonospora</taxon>
    </lineage>
</organism>